<dbReference type="Pfam" id="PF25318">
    <property type="entry name" value="WHD_GDS1"/>
    <property type="match status" value="1"/>
</dbReference>
<organism evidence="3 4">
    <name type="scientific">Pisolithus tinctorius Marx 270</name>
    <dbReference type="NCBI Taxonomy" id="870435"/>
    <lineage>
        <taxon>Eukaryota</taxon>
        <taxon>Fungi</taxon>
        <taxon>Dikarya</taxon>
        <taxon>Basidiomycota</taxon>
        <taxon>Agaricomycotina</taxon>
        <taxon>Agaricomycetes</taxon>
        <taxon>Agaricomycetidae</taxon>
        <taxon>Boletales</taxon>
        <taxon>Sclerodermatineae</taxon>
        <taxon>Pisolithaceae</taxon>
        <taxon>Pisolithus</taxon>
    </lineage>
</organism>
<feature type="domain" description="GDS1 winged helix" evidence="2">
    <location>
        <begin position="81"/>
        <end position="156"/>
    </location>
</feature>
<evidence type="ECO:0000313" key="3">
    <source>
        <dbReference type="EMBL" id="KIO13302.1"/>
    </source>
</evidence>
<dbReference type="HOGENOM" id="CLU_005547_0_0_1"/>
<feature type="region of interest" description="Disordered" evidence="1">
    <location>
        <begin position="936"/>
        <end position="978"/>
    </location>
</feature>
<dbReference type="OrthoDB" id="5597783at2759"/>
<evidence type="ECO:0000256" key="1">
    <source>
        <dbReference type="SAM" id="MobiDB-lite"/>
    </source>
</evidence>
<evidence type="ECO:0000259" key="2">
    <source>
        <dbReference type="Pfam" id="PF25318"/>
    </source>
</evidence>
<feature type="compositionally biased region" description="Basic residues" evidence="1">
    <location>
        <begin position="266"/>
        <end position="275"/>
    </location>
</feature>
<dbReference type="AlphaFoldDB" id="A0A0C3KUL5"/>
<evidence type="ECO:0000313" key="4">
    <source>
        <dbReference type="Proteomes" id="UP000054217"/>
    </source>
</evidence>
<protein>
    <recommendedName>
        <fullName evidence="2">GDS1 winged helix domain-containing protein</fullName>
    </recommendedName>
</protein>
<dbReference type="STRING" id="870435.A0A0C3KUL5"/>
<dbReference type="InterPro" id="IPR057511">
    <property type="entry name" value="WH_GDS1"/>
</dbReference>
<accession>A0A0C3KUL5</accession>
<feature type="compositionally biased region" description="Polar residues" evidence="1">
    <location>
        <begin position="277"/>
        <end position="286"/>
    </location>
</feature>
<feature type="region of interest" description="Disordered" evidence="1">
    <location>
        <begin position="683"/>
        <end position="702"/>
    </location>
</feature>
<feature type="region of interest" description="Disordered" evidence="1">
    <location>
        <begin position="651"/>
        <end position="676"/>
    </location>
</feature>
<sequence>MHPHIPHPSPWPLPSHLSSTKPHPYGTRIRRNSVLRPSTRLRQSSPPHPTPRKLRPVPTPPAQKQQEDPLPTFPLPNIVLHPEDASSKVFQAIGRSFLSVDNRAMTIKDLAEMALKFGLMCQNVSAASQAITTYIRNHLSRCEAKQDHPLLLRHVLSGTPADDKLVPALYSRVGGATSVNKSISKEGVERKPTQPVDGMQDGRLTNFRRGTMVWYLSKAAGVSCPFARAGIRLCEYGKEGKGLSIMTEDAVGSPNKPKWDQAHCGEKRKRLRRGCRQASQDFNQQSSKERSRPSSNVSVYVADSSDSDIEDEGRPPKVKVTLRLRPSSPVPTSSPPREVIDLSSESSSSEESDEDVNMQLSSPDVPWSLPPYPRRSTTVPSYAPTYDDTSCTRFPGANARRSPSVPYSASPPPDSDRGELDLNFDAETEFDWDSSSISIASPIIPLGSIDEADSEHAREVKQEPQDVRDMLDLWEDVDCTPPNPSTVSSATVKLPPDDMKTDEFEFWEWEFENSWSGAAHAHEDMCNTEIKIEVGEPRNLSALLSLPGASYSPGPGFPVSPCSSFTPSSSSFHSSVSPASDVSTDSSFRWPMPLSPPLSPPYSSVFTPCSPAHVSCADGALTWQDTELLGPDSVHPKEFDEGWTDSAKGLNGRCPHSARPHAKSLPRRAASTSPERECQVLARTEAAPQDTATTDARPAAPSSRGVVSDAVVVHTCQPCIPSIVATQVEGISVYQTVLGSTALLRRIDTDFVNLSVILSYLSLPVPSPLPLGSISVFHRLSSVSGLWVPLGIARTYAQRLPEVVKDTFLSDELVMRFPSALQDFHKKSTPGRMLYQFGPHFKSSTPTSSTLMVDPEQSRTDKEVIWEAPLDVVLEEPLVMIPPSFDMAFAALRPGAPAEDGSHVRESPLSQSEQEMFHTLCVCPDWEDEKEIEVVGAESSAESCGKEEKPLRRSRRVADAAAARSCATPPRTRGPRHS</sequence>
<dbReference type="Proteomes" id="UP000054217">
    <property type="component" value="Unassembled WGS sequence"/>
</dbReference>
<feature type="region of interest" description="Disordered" evidence="1">
    <location>
        <begin position="1"/>
        <end position="72"/>
    </location>
</feature>
<dbReference type="InParanoid" id="A0A0C3KUL5"/>
<feature type="region of interest" description="Disordered" evidence="1">
    <location>
        <begin position="247"/>
        <end position="419"/>
    </location>
</feature>
<reference evidence="4" key="2">
    <citation type="submission" date="2015-01" db="EMBL/GenBank/DDBJ databases">
        <title>Evolutionary Origins and Diversification of the Mycorrhizal Mutualists.</title>
        <authorList>
            <consortium name="DOE Joint Genome Institute"/>
            <consortium name="Mycorrhizal Genomics Consortium"/>
            <person name="Kohler A."/>
            <person name="Kuo A."/>
            <person name="Nagy L.G."/>
            <person name="Floudas D."/>
            <person name="Copeland A."/>
            <person name="Barry K.W."/>
            <person name="Cichocki N."/>
            <person name="Veneault-Fourrey C."/>
            <person name="LaButti K."/>
            <person name="Lindquist E.A."/>
            <person name="Lipzen A."/>
            <person name="Lundell T."/>
            <person name="Morin E."/>
            <person name="Murat C."/>
            <person name="Riley R."/>
            <person name="Ohm R."/>
            <person name="Sun H."/>
            <person name="Tunlid A."/>
            <person name="Henrissat B."/>
            <person name="Grigoriev I.V."/>
            <person name="Hibbett D.S."/>
            <person name="Martin F."/>
        </authorList>
    </citation>
    <scope>NUCLEOTIDE SEQUENCE [LARGE SCALE GENOMIC DNA]</scope>
    <source>
        <strain evidence="4">Marx 270</strain>
    </source>
</reference>
<reference evidence="3 4" key="1">
    <citation type="submission" date="2014-04" db="EMBL/GenBank/DDBJ databases">
        <authorList>
            <consortium name="DOE Joint Genome Institute"/>
            <person name="Kuo A."/>
            <person name="Kohler A."/>
            <person name="Costa M.D."/>
            <person name="Nagy L.G."/>
            <person name="Floudas D."/>
            <person name="Copeland A."/>
            <person name="Barry K.W."/>
            <person name="Cichocki N."/>
            <person name="Veneault-Fourrey C."/>
            <person name="LaButti K."/>
            <person name="Lindquist E.A."/>
            <person name="Lipzen A."/>
            <person name="Lundell T."/>
            <person name="Morin E."/>
            <person name="Murat C."/>
            <person name="Sun H."/>
            <person name="Tunlid A."/>
            <person name="Henrissat B."/>
            <person name="Grigoriev I.V."/>
            <person name="Hibbett D.S."/>
            <person name="Martin F."/>
            <person name="Nordberg H.P."/>
            <person name="Cantor M.N."/>
            <person name="Hua S.X."/>
        </authorList>
    </citation>
    <scope>NUCLEOTIDE SEQUENCE [LARGE SCALE GENOMIC DNA]</scope>
    <source>
        <strain evidence="3 4">Marx 270</strain>
    </source>
</reference>
<name>A0A0C3KUL5_PISTI</name>
<feature type="compositionally biased region" description="Low complexity" evidence="1">
    <location>
        <begin position="686"/>
        <end position="701"/>
    </location>
</feature>
<feature type="compositionally biased region" description="Basic residues" evidence="1">
    <location>
        <begin position="656"/>
        <end position="666"/>
    </location>
</feature>
<keyword evidence="4" id="KW-1185">Reference proteome</keyword>
<feature type="compositionally biased region" description="Low complexity" evidence="1">
    <location>
        <begin position="959"/>
        <end position="971"/>
    </location>
</feature>
<feature type="compositionally biased region" description="Low complexity" evidence="1">
    <location>
        <begin position="294"/>
        <end position="304"/>
    </location>
</feature>
<proteinExistence type="predicted"/>
<gene>
    <name evidence="3" type="ORF">M404DRAFT_992863</name>
</gene>
<dbReference type="EMBL" id="KN831946">
    <property type="protein sequence ID" value="KIO13302.1"/>
    <property type="molecule type" value="Genomic_DNA"/>
</dbReference>
<feature type="compositionally biased region" description="Pro residues" evidence="1">
    <location>
        <begin position="1"/>
        <end position="13"/>
    </location>
</feature>